<evidence type="ECO:0000313" key="2">
    <source>
        <dbReference type="EMBL" id="KAB8182326.1"/>
    </source>
</evidence>
<name>A0A5N6BP05_9ACTN</name>
<dbReference type="AlphaFoldDB" id="A0A5N6BP05"/>
<evidence type="ECO:0000313" key="3">
    <source>
        <dbReference type="Proteomes" id="UP000313066"/>
    </source>
</evidence>
<keyword evidence="3" id="KW-1185">Reference proteome</keyword>
<dbReference type="InterPro" id="IPR036388">
    <property type="entry name" value="WH-like_DNA-bd_sf"/>
</dbReference>
<dbReference type="GO" id="GO:0003700">
    <property type="term" value="F:DNA-binding transcription factor activity"/>
    <property type="evidence" value="ECO:0007669"/>
    <property type="project" value="InterPro"/>
</dbReference>
<dbReference type="SUPFAM" id="SSF46785">
    <property type="entry name" value="Winged helix' DNA-binding domain"/>
    <property type="match status" value="1"/>
</dbReference>
<dbReference type="PANTHER" id="PTHR33164:SF99">
    <property type="entry name" value="MARR FAMILY REGULATORY PROTEIN"/>
    <property type="match status" value="1"/>
</dbReference>
<dbReference type="Gene3D" id="1.10.10.10">
    <property type="entry name" value="Winged helix-like DNA-binding domain superfamily/Winged helix DNA-binding domain"/>
    <property type="match status" value="1"/>
</dbReference>
<reference evidence="2 3" key="1">
    <citation type="submission" date="2019-10" db="EMBL/GenBank/DDBJ databases">
        <title>Nonomuraea sp. nov., isolated from Phyllanthus amarus.</title>
        <authorList>
            <person name="Klykleung N."/>
            <person name="Tanasupawat S."/>
        </authorList>
    </citation>
    <scope>NUCLEOTIDE SEQUENCE [LARGE SCALE GENOMIC DNA]</scope>
    <source>
        <strain evidence="2 3">CR1-09</strain>
    </source>
</reference>
<organism evidence="2 3">
    <name type="scientific">Microbispora catharanthi</name>
    <dbReference type="NCBI Taxonomy" id="1712871"/>
    <lineage>
        <taxon>Bacteria</taxon>
        <taxon>Bacillati</taxon>
        <taxon>Actinomycetota</taxon>
        <taxon>Actinomycetes</taxon>
        <taxon>Streptosporangiales</taxon>
        <taxon>Streptosporangiaceae</taxon>
        <taxon>Microbispora</taxon>
    </lineage>
</organism>
<accession>A0A5N6BP05</accession>
<dbReference type="InterPro" id="IPR036390">
    <property type="entry name" value="WH_DNA-bd_sf"/>
</dbReference>
<feature type="domain" description="HTH marR-type" evidence="1">
    <location>
        <begin position="30"/>
        <end position="168"/>
    </location>
</feature>
<dbReference type="PRINTS" id="PR00598">
    <property type="entry name" value="HTHMARR"/>
</dbReference>
<dbReference type="EMBL" id="VDMA02000014">
    <property type="protein sequence ID" value="KAB8182326.1"/>
    <property type="molecule type" value="Genomic_DNA"/>
</dbReference>
<protein>
    <submittedName>
        <fullName evidence="2">MarR family transcriptional regulator</fullName>
    </submittedName>
</protein>
<dbReference type="Proteomes" id="UP000313066">
    <property type="component" value="Unassembled WGS sequence"/>
</dbReference>
<dbReference type="GO" id="GO:0006950">
    <property type="term" value="P:response to stress"/>
    <property type="evidence" value="ECO:0007669"/>
    <property type="project" value="TreeGrafter"/>
</dbReference>
<dbReference type="InterPro" id="IPR039422">
    <property type="entry name" value="MarR/SlyA-like"/>
</dbReference>
<dbReference type="PANTHER" id="PTHR33164">
    <property type="entry name" value="TRANSCRIPTIONAL REGULATOR, MARR FAMILY"/>
    <property type="match status" value="1"/>
</dbReference>
<comment type="caution">
    <text evidence="2">The sequence shown here is derived from an EMBL/GenBank/DDBJ whole genome shotgun (WGS) entry which is preliminary data.</text>
</comment>
<dbReference type="PROSITE" id="PS50995">
    <property type="entry name" value="HTH_MARR_2"/>
    <property type="match status" value="1"/>
</dbReference>
<dbReference type="Pfam" id="PF12802">
    <property type="entry name" value="MarR_2"/>
    <property type="match status" value="1"/>
</dbReference>
<gene>
    <name evidence="2" type="ORF">FH610_024715</name>
</gene>
<proteinExistence type="predicted"/>
<dbReference type="SMART" id="SM00347">
    <property type="entry name" value="HTH_MARR"/>
    <property type="match status" value="1"/>
</dbReference>
<dbReference type="InterPro" id="IPR000835">
    <property type="entry name" value="HTH_MarR-typ"/>
</dbReference>
<evidence type="ECO:0000259" key="1">
    <source>
        <dbReference type="PROSITE" id="PS50995"/>
    </source>
</evidence>
<sequence>MPPADAQESPEEVIEGAAEHNDAQPRWLTADERAAWLAAVALMTELPPVLDAQMQRDAGLTFFEYMVLALLSEQPDRTLSMSELAQAASASLSRLSHVAARLEKQGLLRRIRRPGAGRRTNATLTHAGYAKVVKTAPGHVAAVRNLFIDALTSPELAALESIGSKVTSRGGSPHKEI</sequence>